<evidence type="ECO:0000256" key="1">
    <source>
        <dbReference type="ARBA" id="ARBA00008361"/>
    </source>
</evidence>
<dbReference type="GO" id="GO:0008168">
    <property type="term" value="F:methyltransferase activity"/>
    <property type="evidence" value="ECO:0007669"/>
    <property type="project" value="UniProtKB-KW"/>
</dbReference>
<evidence type="ECO:0000313" key="6">
    <source>
        <dbReference type="Proteomes" id="UP001255416"/>
    </source>
</evidence>
<dbReference type="Pfam" id="PF08241">
    <property type="entry name" value="Methyltransf_11"/>
    <property type="match status" value="1"/>
</dbReference>
<name>A0ABU3VF83_9RHOB</name>
<reference evidence="6" key="1">
    <citation type="submission" date="2023-05" db="EMBL/GenBank/DDBJ databases">
        <title>Sedimentitalea sp. nov. JM2-8.</title>
        <authorList>
            <person name="Huang J."/>
        </authorList>
    </citation>
    <scope>NUCLEOTIDE SEQUENCE [LARGE SCALE GENOMIC DNA]</scope>
    <source>
        <strain evidence="6">KHS03</strain>
    </source>
</reference>
<evidence type="ECO:0000256" key="2">
    <source>
        <dbReference type="ARBA" id="ARBA00022603"/>
    </source>
</evidence>
<dbReference type="Gene3D" id="3.40.50.150">
    <property type="entry name" value="Vaccinia Virus protein VP39"/>
    <property type="match status" value="1"/>
</dbReference>
<protein>
    <submittedName>
        <fullName evidence="5">Methyltransferase domain-containing protein</fullName>
    </submittedName>
</protein>
<accession>A0ABU3VF83</accession>
<keyword evidence="2 5" id="KW-0489">Methyltransferase</keyword>
<dbReference type="RefSeq" id="WP_316777142.1">
    <property type="nucleotide sequence ID" value="NZ_JASMWN010000010.1"/>
</dbReference>
<feature type="domain" description="Methyltransferase type 11" evidence="4">
    <location>
        <begin position="41"/>
        <end position="138"/>
    </location>
</feature>
<dbReference type="InterPro" id="IPR029063">
    <property type="entry name" value="SAM-dependent_MTases_sf"/>
</dbReference>
<comment type="caution">
    <text evidence="5">The sequence shown here is derived from an EMBL/GenBank/DDBJ whole genome shotgun (WGS) entry which is preliminary data.</text>
</comment>
<keyword evidence="3" id="KW-0808">Transferase</keyword>
<dbReference type="EMBL" id="JASMWN010000010">
    <property type="protein sequence ID" value="MDU9004847.1"/>
    <property type="molecule type" value="Genomic_DNA"/>
</dbReference>
<organism evidence="5 6">
    <name type="scientific">Sedimentitalea todarodis</name>
    <dbReference type="NCBI Taxonomy" id="1631240"/>
    <lineage>
        <taxon>Bacteria</taxon>
        <taxon>Pseudomonadati</taxon>
        <taxon>Pseudomonadota</taxon>
        <taxon>Alphaproteobacteria</taxon>
        <taxon>Rhodobacterales</taxon>
        <taxon>Paracoccaceae</taxon>
        <taxon>Sedimentitalea</taxon>
    </lineage>
</organism>
<dbReference type="GO" id="GO:0032259">
    <property type="term" value="P:methylation"/>
    <property type="evidence" value="ECO:0007669"/>
    <property type="project" value="UniProtKB-KW"/>
</dbReference>
<dbReference type="PANTHER" id="PTHR44942">
    <property type="entry name" value="METHYLTRANSF_11 DOMAIN-CONTAINING PROTEIN"/>
    <property type="match status" value="1"/>
</dbReference>
<proteinExistence type="inferred from homology"/>
<sequence>MLKFDEHTARLLDDAYQGADFSRRRRMSFDAVDPRPGERILDVGCGPGLLSQDLARAVGEDGHIFGLDPSDHMLNSARQRCGARANVTLLQGSAETLPIEDCSIDKAVSLQVFEYFDDMHPALSELHRVLRPDGRVVISDMHFDTLVWHSDQPERMARMIRIWDGHLAERRVPEILPSALRNAGFRMETVIPYNNCDIDLRPDGLAQMMIRLMVGYATSTGEMTPDESGAWAQEQAELARDRRFWFSLSHFITVARRQ</sequence>
<comment type="similarity">
    <text evidence="1">Belongs to the methyltransferase superfamily.</text>
</comment>
<gene>
    <name evidence="5" type="ORF">QO231_13410</name>
</gene>
<evidence type="ECO:0000313" key="5">
    <source>
        <dbReference type="EMBL" id="MDU9004847.1"/>
    </source>
</evidence>
<dbReference type="InterPro" id="IPR051052">
    <property type="entry name" value="Diverse_substrate_MTase"/>
</dbReference>
<dbReference type="CDD" id="cd02440">
    <property type="entry name" value="AdoMet_MTases"/>
    <property type="match status" value="1"/>
</dbReference>
<keyword evidence="6" id="KW-1185">Reference proteome</keyword>
<dbReference type="InterPro" id="IPR013216">
    <property type="entry name" value="Methyltransf_11"/>
</dbReference>
<dbReference type="SUPFAM" id="SSF53335">
    <property type="entry name" value="S-adenosyl-L-methionine-dependent methyltransferases"/>
    <property type="match status" value="1"/>
</dbReference>
<dbReference type="Proteomes" id="UP001255416">
    <property type="component" value="Unassembled WGS sequence"/>
</dbReference>
<evidence type="ECO:0000259" key="4">
    <source>
        <dbReference type="Pfam" id="PF08241"/>
    </source>
</evidence>
<dbReference type="PANTHER" id="PTHR44942:SF4">
    <property type="entry name" value="METHYLTRANSFERASE TYPE 11 DOMAIN-CONTAINING PROTEIN"/>
    <property type="match status" value="1"/>
</dbReference>
<evidence type="ECO:0000256" key="3">
    <source>
        <dbReference type="ARBA" id="ARBA00022679"/>
    </source>
</evidence>